<dbReference type="AlphaFoldDB" id="A0A183B8Q6"/>
<feature type="compositionally biased region" description="Polar residues" evidence="1">
    <location>
        <begin position="268"/>
        <end position="278"/>
    </location>
</feature>
<reference evidence="3 4" key="2">
    <citation type="submission" date="2018-11" db="EMBL/GenBank/DDBJ databases">
        <authorList>
            <consortium name="Pathogen Informatics"/>
        </authorList>
    </citation>
    <scope>NUCLEOTIDE SEQUENCE [LARGE SCALE GENOMIC DNA]</scope>
    <source>
        <strain evidence="3 4">Egypt</strain>
    </source>
</reference>
<evidence type="ECO:0000313" key="3">
    <source>
        <dbReference type="EMBL" id="VDP92863.1"/>
    </source>
</evidence>
<keyword evidence="4" id="KW-1185">Reference proteome</keyword>
<evidence type="ECO:0000259" key="2">
    <source>
        <dbReference type="SMART" id="SM01292"/>
    </source>
</evidence>
<dbReference type="GO" id="GO:0005829">
    <property type="term" value="C:cytosol"/>
    <property type="evidence" value="ECO:0007669"/>
    <property type="project" value="TreeGrafter"/>
</dbReference>
<dbReference type="Pfam" id="PF07923">
    <property type="entry name" value="N1221"/>
    <property type="match status" value="1"/>
</dbReference>
<dbReference type="GO" id="GO:0007010">
    <property type="term" value="P:cytoskeleton organization"/>
    <property type="evidence" value="ECO:0007669"/>
    <property type="project" value="TreeGrafter"/>
</dbReference>
<dbReference type="OrthoDB" id="18234at2759"/>
<dbReference type="InterPro" id="IPR040185">
    <property type="entry name" value="Far11/STRP"/>
</dbReference>
<dbReference type="SMART" id="SM01292">
    <property type="entry name" value="N1221"/>
    <property type="match status" value="1"/>
</dbReference>
<dbReference type="PANTHER" id="PTHR13239:SF4">
    <property type="entry name" value="AT25231P"/>
    <property type="match status" value="1"/>
</dbReference>
<sequence>MWVFVVNSLPLSSKWTTPSAPTETNEEANNDVAVDATADSPDFPSSATAAKKTANSLIDSTDLRVILSILYVMVETVRDGMVNEHPQSVGPINSNSSGVVRGIDTAPNPPSDSLTKLREQFCEELLSPIGNDDETTLTVILFGMVHRFCSGLAPHFPMKKVLLLLWKVLLVTLGPITTLFARKNAARARYNLPPLFEDSNQVIRRVRANSPPGTSADQILSRIPRNNSRYTIFGQGNQAPRQGSLASGRLGLQQQAQHSQQTSNASSVNYPFPSNQSRGRPVAAPPDVSAYETSGFATPRPGSPVGSRSPGDPTGGADTPMPGSETVPSSDTDVQKQPMLQGLNNFFSHSKTLPWKPKVRKKDLEVSVCLVV</sequence>
<organism evidence="5">
    <name type="scientific">Echinostoma caproni</name>
    <dbReference type="NCBI Taxonomy" id="27848"/>
    <lineage>
        <taxon>Eukaryota</taxon>
        <taxon>Metazoa</taxon>
        <taxon>Spiralia</taxon>
        <taxon>Lophotrochozoa</taxon>
        <taxon>Platyhelminthes</taxon>
        <taxon>Trematoda</taxon>
        <taxon>Digenea</taxon>
        <taxon>Plagiorchiida</taxon>
        <taxon>Echinostomata</taxon>
        <taxon>Echinostomatoidea</taxon>
        <taxon>Echinostomatidae</taxon>
        <taxon>Echinostoma</taxon>
    </lineage>
</organism>
<evidence type="ECO:0000313" key="4">
    <source>
        <dbReference type="Proteomes" id="UP000272942"/>
    </source>
</evidence>
<dbReference type="PANTHER" id="PTHR13239">
    <property type="entry name" value="PROTEIN REQUIRED FOR HYPHAL ANASTOMOSIS HAM-2"/>
    <property type="match status" value="1"/>
</dbReference>
<feature type="compositionally biased region" description="Low complexity" evidence="1">
    <location>
        <begin position="299"/>
        <end position="312"/>
    </location>
</feature>
<dbReference type="WBParaSite" id="ECPE_0001563101-mRNA-1">
    <property type="protein sequence ID" value="ECPE_0001563101-mRNA-1"/>
    <property type="gene ID" value="ECPE_0001563101"/>
</dbReference>
<evidence type="ECO:0000256" key="1">
    <source>
        <dbReference type="SAM" id="MobiDB-lite"/>
    </source>
</evidence>
<feature type="region of interest" description="Disordered" evidence="1">
    <location>
        <begin position="230"/>
        <end position="335"/>
    </location>
</feature>
<evidence type="ECO:0000313" key="5">
    <source>
        <dbReference type="WBParaSite" id="ECPE_0001563101-mRNA-1"/>
    </source>
</evidence>
<protein>
    <submittedName>
        <fullName evidence="5">N1221 domain-containing protein</fullName>
    </submittedName>
</protein>
<dbReference type="Proteomes" id="UP000272942">
    <property type="component" value="Unassembled WGS sequence"/>
</dbReference>
<accession>A0A183B8Q6</accession>
<proteinExistence type="predicted"/>
<gene>
    <name evidence="3" type="ORF">ECPE_LOCUS15591</name>
</gene>
<dbReference type="InterPro" id="IPR012486">
    <property type="entry name" value="Far11/STRP_N"/>
</dbReference>
<reference evidence="5" key="1">
    <citation type="submission" date="2016-06" db="UniProtKB">
        <authorList>
            <consortium name="WormBaseParasite"/>
        </authorList>
    </citation>
    <scope>IDENTIFICATION</scope>
</reference>
<name>A0A183B8Q6_9TREM</name>
<feature type="compositionally biased region" description="Polar residues" evidence="1">
    <location>
        <begin position="230"/>
        <end position="245"/>
    </location>
</feature>
<dbReference type="EMBL" id="UZAN01061102">
    <property type="protein sequence ID" value="VDP92863.1"/>
    <property type="molecule type" value="Genomic_DNA"/>
</dbReference>
<feature type="compositionally biased region" description="Low complexity" evidence="1">
    <location>
        <begin position="253"/>
        <end position="267"/>
    </location>
</feature>
<feature type="domain" description="Far11/STRP N-terminal" evidence="2">
    <location>
        <begin position="2"/>
        <end position="242"/>
    </location>
</feature>